<dbReference type="Proteomes" id="UP000479190">
    <property type="component" value="Unassembled WGS sequence"/>
</dbReference>
<reference evidence="2 3" key="1">
    <citation type="submission" date="2020-02" db="EMBL/GenBank/DDBJ databases">
        <authorList>
            <person name="Ferguson B K."/>
        </authorList>
    </citation>
    <scope>NUCLEOTIDE SEQUENCE [LARGE SCALE GENOMIC DNA]</scope>
</reference>
<name>A0A6H5I1T7_9HYME</name>
<accession>A0A6H5I1T7</accession>
<evidence type="ECO:0000313" key="3">
    <source>
        <dbReference type="Proteomes" id="UP000479190"/>
    </source>
</evidence>
<feature type="transmembrane region" description="Helical" evidence="1">
    <location>
        <begin position="232"/>
        <end position="253"/>
    </location>
</feature>
<keyword evidence="3" id="KW-1185">Reference proteome</keyword>
<protein>
    <submittedName>
        <fullName evidence="2">Uncharacterized protein</fullName>
    </submittedName>
</protein>
<evidence type="ECO:0000256" key="1">
    <source>
        <dbReference type="SAM" id="Phobius"/>
    </source>
</evidence>
<dbReference type="AlphaFoldDB" id="A0A6H5I1T7"/>
<evidence type="ECO:0000313" key="2">
    <source>
        <dbReference type="EMBL" id="CAB0031715.1"/>
    </source>
</evidence>
<keyword evidence="1" id="KW-1133">Transmembrane helix</keyword>
<keyword evidence="1" id="KW-0812">Transmembrane</keyword>
<proteinExistence type="predicted"/>
<dbReference type="EMBL" id="CADCXV010000650">
    <property type="protein sequence ID" value="CAB0031715.1"/>
    <property type="molecule type" value="Genomic_DNA"/>
</dbReference>
<organism evidence="2 3">
    <name type="scientific">Trichogramma brassicae</name>
    <dbReference type="NCBI Taxonomy" id="86971"/>
    <lineage>
        <taxon>Eukaryota</taxon>
        <taxon>Metazoa</taxon>
        <taxon>Ecdysozoa</taxon>
        <taxon>Arthropoda</taxon>
        <taxon>Hexapoda</taxon>
        <taxon>Insecta</taxon>
        <taxon>Pterygota</taxon>
        <taxon>Neoptera</taxon>
        <taxon>Endopterygota</taxon>
        <taxon>Hymenoptera</taxon>
        <taxon>Apocrita</taxon>
        <taxon>Proctotrupomorpha</taxon>
        <taxon>Chalcidoidea</taxon>
        <taxon>Trichogrammatidae</taxon>
        <taxon>Trichogramma</taxon>
    </lineage>
</organism>
<gene>
    <name evidence="2" type="ORF">TBRA_LOCUS3681</name>
</gene>
<sequence length="259" mass="29391">MAFVQSDRLDDCSKGENIPGSDTVAGTRSIMTVSSSRRCGSRPWTHENATFKLRARIISRAEYTYSRRSIKRERVRAIFPSRFSRGSLSFVPSICICSSIACVCCFAMMSENAQVRESRIFGSSSSSSAGVAARDLHLAECTKYETRALTRSCARALLQITNVLNVRYINRPLRASSMLQLSDKWPGRNLCTRAFFDRLCMLGTPMKENQKKKLCARETLCAAVEEHEKSSVIVRVFVWCTILVSRVYIYIYICQERRQ</sequence>
<keyword evidence="1" id="KW-0472">Membrane</keyword>